<dbReference type="PANTHER" id="PTHR10357">
    <property type="entry name" value="ALPHA-AMYLASE FAMILY MEMBER"/>
    <property type="match status" value="1"/>
</dbReference>
<dbReference type="STRING" id="1034943.BN59_02485"/>
<dbReference type="RefSeq" id="WP_052403273.1">
    <property type="nucleotide sequence ID" value="NZ_CCVW01000003.1"/>
</dbReference>
<dbReference type="GO" id="GO:0005975">
    <property type="term" value="P:carbohydrate metabolic process"/>
    <property type="evidence" value="ECO:0007669"/>
    <property type="project" value="InterPro"/>
</dbReference>
<dbReference type="InterPro" id="IPR006047">
    <property type="entry name" value="GH13_cat_dom"/>
</dbReference>
<proteinExistence type="predicted"/>
<evidence type="ECO:0000313" key="4">
    <source>
        <dbReference type="Proteomes" id="UP000044071"/>
    </source>
</evidence>
<keyword evidence="4" id="KW-1185">Reference proteome</keyword>
<accession>A0A078KYM8</accession>
<dbReference type="SUPFAM" id="SSF51445">
    <property type="entry name" value="(Trans)glycosidases"/>
    <property type="match status" value="1"/>
</dbReference>
<evidence type="ECO:0000259" key="2">
    <source>
        <dbReference type="SMART" id="SM00642"/>
    </source>
</evidence>
<evidence type="ECO:0000313" key="3">
    <source>
        <dbReference type="EMBL" id="CDZ78177.1"/>
    </source>
</evidence>
<protein>
    <submittedName>
        <fullName evidence="3">Trehalose synthase</fullName>
    </submittedName>
</protein>
<dbReference type="InterPro" id="IPR017853">
    <property type="entry name" value="GH"/>
</dbReference>
<dbReference type="eggNOG" id="COG0366">
    <property type="taxonomic scope" value="Bacteria"/>
</dbReference>
<gene>
    <name evidence="3" type="ORF">BN59_02485</name>
</gene>
<feature type="region of interest" description="Disordered" evidence="1">
    <location>
        <begin position="657"/>
        <end position="677"/>
    </location>
</feature>
<dbReference type="SMART" id="SM00642">
    <property type="entry name" value="Aamy"/>
    <property type="match status" value="1"/>
</dbReference>
<dbReference type="AlphaFoldDB" id="A0A078KYM8"/>
<sequence>MGYHFLTEGNGILACYDMYPTQFRSFNEMSRYLPVLQEMGFNAFWINPIQLPGDISNFYKTDRNNGVKTGNEVTRSLYAMSNPFEFNPLFAMGTVDDLRTLTQTARNHDLVPMFDLVLNHASIDSPLCVEKPHWFKGIHEDFKDVRGFNYDDPEIRTEIIQDLWKPYIRRYMLDYGFDGVRVDAVGYVHSEVRQEIYEYIYQLAKENGKPRPEIIDEALFNKRPLVDEVDYLKLPGVGPTHITTEVYNAEFDLSTTELPPEVLLEEQLKSSVVFRQRAGELREGAKGGCINFCGNHDYRSLAMTILFQMAEKRLKSDPLYKELILDIKLEDPLKTTLVFSYVEQIKEELRDNNEATQKEFRLLVQKKLALTALTGSGGWFILSGDESSDPIAKTVFQRKDASDKSYYPQQEHRYFSEQPILSAQLLAKMAEKSFFIENKEKPWMLALYQRLSTAPAMQQRLLVAHVDNLKNQINAGIQAVQEKFAELMSEEGCSVGFSSQDYHARPRLPENGWLGLQNNFAFIKQLNALLKKLPASVSGFSSILVSLPEKPNLVVVVRKNGEQSTAPIDLVAVNLDQDAEISLSIKDIQQIARIYSNSYSSAWSVAENQKQDLYRGVLSAVAEKRLHGDDTVKLAELNTFTFQDNLLETFFSKDDEAKRSKCNPTQSDEEGLRVGYQ</sequence>
<reference evidence="3 4" key="1">
    <citation type="submission" date="2014-06" db="EMBL/GenBank/DDBJ databases">
        <authorList>
            <person name="Urmite Genomes Urmite Genomes"/>
        </authorList>
    </citation>
    <scope>NUCLEOTIDE SEQUENCE [LARGE SCALE GENOMIC DNA]</scope>
</reference>
<organism evidence="3 4">
    <name type="scientific">Legionella massiliensis</name>
    <dbReference type="NCBI Taxonomy" id="1034943"/>
    <lineage>
        <taxon>Bacteria</taxon>
        <taxon>Pseudomonadati</taxon>
        <taxon>Pseudomonadota</taxon>
        <taxon>Gammaproteobacteria</taxon>
        <taxon>Legionellales</taxon>
        <taxon>Legionellaceae</taxon>
        <taxon>Legionella</taxon>
    </lineage>
</organism>
<feature type="domain" description="Glycosyl hydrolase family 13 catalytic" evidence="2">
    <location>
        <begin position="17"/>
        <end position="367"/>
    </location>
</feature>
<evidence type="ECO:0000256" key="1">
    <source>
        <dbReference type="SAM" id="MobiDB-lite"/>
    </source>
</evidence>
<name>A0A078KYM8_9GAMM</name>
<dbReference type="CDD" id="cd00551">
    <property type="entry name" value="AmyAc_family"/>
    <property type="match status" value="1"/>
</dbReference>
<dbReference type="EMBL" id="CCSB01000003">
    <property type="protein sequence ID" value="CDZ78177.1"/>
    <property type="molecule type" value="Genomic_DNA"/>
</dbReference>
<dbReference type="Gene3D" id="3.20.20.80">
    <property type="entry name" value="Glycosidases"/>
    <property type="match status" value="1"/>
</dbReference>
<dbReference type="Proteomes" id="UP000044071">
    <property type="component" value="Unassembled WGS sequence"/>
</dbReference>